<sequence>MSDTQSPLQFVPFSSCINPSFWHKFTQLKLDVLKLDESTAKIWGYYTNLDSQMKPIIEVDSTSFNNYYNGSKFYLPYHGLLINKNTIEEFKECDKKNIIKEAGDILENDIKTGRALKDPALLNLFLILSYADLKKYNFYYWFAFPVLNSIKPSYINSYSITKIYKEDELIRLCKQYLDLDVNNRSYFLIETKGDIQILNLDSQICPNNFSKNGNELDCIIFAFSDSTLQSHPGWQLRNFILLILYHCPYLAGKILNFISFRLNRKGSEIKCDNSIVWEIKLPDIDKIDIFSNTNSTWVGFEANERDKMGPRLAKMKDSMSPTSLAEASVDLNLKLMKWRLLPDVNLDKIKSSKCLLLGAGTLGCAVARNLLAWGVRTITFVDNGTVSYSNPVRQNLFTFEDCIGNKQKATTAAENLSKIFPGVTSGGHNLTIPMPGHPVGESLLAQTKEAYEKLVKLISEHDVIFLLMDSRESRWLPTLICASLKKMTINAALGFDTYLIMRHGVNTDKACEVAPNISKHLKCVPGNKLGCYFCNDITAPGDSLKDRTLDQQCTVTRPGVSNIAAALAVELAISVIQHEQGPLAPAFYTLSKFEQDVSRENECNLGIIPHSIRGFLSMFNHVLPATERYNQCIACSDAVVKLYEEKTFEFLLEVFQKPSYLEEVTGLSKMYTNCGELEDLDFNEEDSS</sequence>
<dbReference type="EMBL" id="CM043019">
    <property type="protein sequence ID" value="KAI4461849.1"/>
    <property type="molecule type" value="Genomic_DNA"/>
</dbReference>
<organism evidence="1 2">
    <name type="scientific">Holotrichia oblita</name>
    <name type="common">Chafer beetle</name>
    <dbReference type="NCBI Taxonomy" id="644536"/>
    <lineage>
        <taxon>Eukaryota</taxon>
        <taxon>Metazoa</taxon>
        <taxon>Ecdysozoa</taxon>
        <taxon>Arthropoda</taxon>
        <taxon>Hexapoda</taxon>
        <taxon>Insecta</taxon>
        <taxon>Pterygota</taxon>
        <taxon>Neoptera</taxon>
        <taxon>Endopterygota</taxon>
        <taxon>Coleoptera</taxon>
        <taxon>Polyphaga</taxon>
        <taxon>Scarabaeiformia</taxon>
        <taxon>Scarabaeidae</taxon>
        <taxon>Melolonthinae</taxon>
        <taxon>Holotrichia</taxon>
    </lineage>
</organism>
<evidence type="ECO:0000313" key="2">
    <source>
        <dbReference type="Proteomes" id="UP001056778"/>
    </source>
</evidence>
<accession>A0ACB9T4W8</accession>
<keyword evidence="2" id="KW-1185">Reference proteome</keyword>
<reference evidence="1" key="1">
    <citation type="submission" date="2022-04" db="EMBL/GenBank/DDBJ databases">
        <title>Chromosome-scale genome assembly of Holotrichia oblita Faldermann.</title>
        <authorList>
            <person name="Rongchong L."/>
        </authorList>
    </citation>
    <scope>NUCLEOTIDE SEQUENCE</scope>
    <source>
        <strain evidence="1">81SQS9</strain>
    </source>
</reference>
<gene>
    <name evidence="1" type="ORF">MML48_5g00002004</name>
</gene>
<name>A0ACB9T4W8_HOLOL</name>
<evidence type="ECO:0000313" key="1">
    <source>
        <dbReference type="EMBL" id="KAI4461849.1"/>
    </source>
</evidence>
<proteinExistence type="predicted"/>
<comment type="caution">
    <text evidence="1">The sequence shown here is derived from an EMBL/GenBank/DDBJ whole genome shotgun (WGS) entry which is preliminary data.</text>
</comment>
<protein>
    <submittedName>
        <fullName evidence="1">Ubiquitin-activating enzyme e1</fullName>
    </submittedName>
</protein>
<dbReference type="Proteomes" id="UP001056778">
    <property type="component" value="Chromosome 5"/>
</dbReference>